<dbReference type="EMBL" id="JAOVZQ010000001">
    <property type="protein sequence ID" value="MCY0093024.1"/>
    <property type="molecule type" value="Genomic_DNA"/>
</dbReference>
<organism evidence="1 2">
    <name type="scientific">Hoeflea ulvae</name>
    <dbReference type="NCBI Taxonomy" id="2983764"/>
    <lineage>
        <taxon>Bacteria</taxon>
        <taxon>Pseudomonadati</taxon>
        <taxon>Pseudomonadota</taxon>
        <taxon>Alphaproteobacteria</taxon>
        <taxon>Hyphomicrobiales</taxon>
        <taxon>Rhizobiaceae</taxon>
        <taxon>Hoeflea</taxon>
    </lineage>
</organism>
<dbReference type="RefSeq" id="WP_267611002.1">
    <property type="nucleotide sequence ID" value="NZ_JAOVZQ010000001.1"/>
</dbReference>
<evidence type="ECO:0008006" key="3">
    <source>
        <dbReference type="Google" id="ProtNLM"/>
    </source>
</evidence>
<proteinExistence type="predicted"/>
<reference evidence="1" key="1">
    <citation type="submission" date="2022-10" db="EMBL/GenBank/DDBJ databases">
        <title>Hoeflea sp. J2-29, isolated from marine algae.</title>
        <authorList>
            <person name="Kristyanto S."/>
            <person name="Kim J.M."/>
            <person name="Jeon C.O."/>
        </authorList>
    </citation>
    <scope>NUCLEOTIDE SEQUENCE</scope>
    <source>
        <strain evidence="1">J2-29</strain>
    </source>
</reference>
<keyword evidence="2" id="KW-1185">Reference proteome</keyword>
<evidence type="ECO:0000313" key="2">
    <source>
        <dbReference type="Proteomes" id="UP001081283"/>
    </source>
</evidence>
<sequence>MTMVVRRKSWQMAELPENGDVGGRGLAIGVELRTSPYFAVNKAGIISTGGQRPADSFDCQTAAHHFHRSAWLDLEIGLQILYQQNDVTNQGG</sequence>
<gene>
    <name evidence="1" type="ORF">OEG82_03095</name>
</gene>
<dbReference type="Proteomes" id="UP001081283">
    <property type="component" value="Unassembled WGS sequence"/>
</dbReference>
<evidence type="ECO:0000313" key="1">
    <source>
        <dbReference type="EMBL" id="MCY0093024.1"/>
    </source>
</evidence>
<name>A0ABT3YAW0_9HYPH</name>
<accession>A0ABT3YAW0</accession>
<comment type="caution">
    <text evidence="1">The sequence shown here is derived from an EMBL/GenBank/DDBJ whole genome shotgun (WGS) entry which is preliminary data.</text>
</comment>
<protein>
    <recommendedName>
        <fullName evidence="3">Porin domain-containing protein</fullName>
    </recommendedName>
</protein>